<dbReference type="PANTHER" id="PTHR13008:SF7">
    <property type="entry name" value="MAP KINASE-ACTIVATING DEATH DOMAIN PROTEIN"/>
    <property type="match status" value="1"/>
</dbReference>
<dbReference type="Gene3D" id="3.30.450.200">
    <property type="match status" value="1"/>
</dbReference>
<dbReference type="InterPro" id="IPR005113">
    <property type="entry name" value="uDENN_dom"/>
</dbReference>
<feature type="region of interest" description="Disordered" evidence="10">
    <location>
        <begin position="993"/>
        <end position="1052"/>
    </location>
</feature>
<feature type="compositionally biased region" description="Basic and acidic residues" evidence="10">
    <location>
        <begin position="108"/>
        <end position="122"/>
    </location>
</feature>
<proteinExistence type="inferred from homology"/>
<dbReference type="InterPro" id="IPR037516">
    <property type="entry name" value="Tripartite_DENN"/>
</dbReference>
<reference evidence="12" key="2">
    <citation type="submission" date="2025-08" db="UniProtKB">
        <authorList>
            <consortium name="Ensembl"/>
        </authorList>
    </citation>
    <scope>IDENTIFICATION</scope>
</reference>
<feature type="compositionally biased region" description="Polar residues" evidence="10">
    <location>
        <begin position="752"/>
        <end position="766"/>
    </location>
</feature>
<name>A0A8I5YNR5_PONAB</name>
<dbReference type="InterPro" id="IPR039980">
    <property type="entry name" value="MADD"/>
</dbReference>
<feature type="region of interest" description="Disordered" evidence="10">
    <location>
        <begin position="108"/>
        <end position="167"/>
    </location>
</feature>
<comment type="similarity">
    <text evidence="3">Belongs to the MADD family.</text>
</comment>
<dbReference type="Proteomes" id="UP000001595">
    <property type="component" value="Chromosome 11"/>
</dbReference>
<dbReference type="SMART" id="SM00799">
    <property type="entry name" value="DENN"/>
    <property type="match status" value="1"/>
</dbReference>
<dbReference type="Pfam" id="PF25328">
    <property type="entry name" value="PH_MADD"/>
    <property type="match status" value="1"/>
</dbReference>
<feature type="domain" description="UDENN" evidence="11">
    <location>
        <begin position="14"/>
        <end position="527"/>
    </location>
</feature>
<evidence type="ECO:0000256" key="5">
    <source>
        <dbReference type="ARBA" id="ARBA00022475"/>
    </source>
</evidence>
<evidence type="ECO:0000256" key="3">
    <source>
        <dbReference type="ARBA" id="ARBA00005978"/>
    </source>
</evidence>
<dbReference type="Ensembl" id="ENSPPYT00000059648.1">
    <property type="protein sequence ID" value="ENSPPYP00000029431.1"/>
    <property type="gene ID" value="ENSPPYG00000003308.3"/>
</dbReference>
<keyword evidence="5" id="KW-1003">Cell membrane</keyword>
<dbReference type="GO" id="GO:0042981">
    <property type="term" value="P:regulation of apoptotic process"/>
    <property type="evidence" value="ECO:0007669"/>
    <property type="project" value="TreeGrafter"/>
</dbReference>
<feature type="region of interest" description="Disordered" evidence="10">
    <location>
        <begin position="640"/>
        <end position="804"/>
    </location>
</feature>
<gene>
    <name evidence="12" type="primary">MADD</name>
</gene>
<evidence type="ECO:0000256" key="10">
    <source>
        <dbReference type="SAM" id="MobiDB-lite"/>
    </source>
</evidence>
<feature type="compositionally biased region" description="Low complexity" evidence="10">
    <location>
        <begin position="662"/>
        <end position="674"/>
    </location>
</feature>
<dbReference type="InterPro" id="IPR005112">
    <property type="entry name" value="dDENN_dom"/>
</dbReference>
<feature type="region of interest" description="Disordered" evidence="10">
    <location>
        <begin position="563"/>
        <end position="597"/>
    </location>
</feature>
<dbReference type="Pfam" id="PF03456">
    <property type="entry name" value="uDENN"/>
    <property type="match status" value="1"/>
</dbReference>
<dbReference type="Gene3D" id="3.40.50.11500">
    <property type="match status" value="1"/>
</dbReference>
<evidence type="ECO:0000256" key="8">
    <source>
        <dbReference type="ARBA" id="ARBA00022703"/>
    </source>
</evidence>
<feature type="compositionally biased region" description="Basic and acidic residues" evidence="10">
    <location>
        <begin position="712"/>
        <end position="730"/>
    </location>
</feature>
<evidence type="ECO:0000256" key="1">
    <source>
        <dbReference type="ARBA" id="ARBA00004236"/>
    </source>
</evidence>
<feature type="compositionally biased region" description="Polar residues" evidence="10">
    <location>
        <begin position="1113"/>
        <end position="1131"/>
    </location>
</feature>
<evidence type="ECO:0000256" key="7">
    <source>
        <dbReference type="ARBA" id="ARBA00022658"/>
    </source>
</evidence>
<comment type="subcellular location">
    <subcellularLocation>
        <location evidence="1">Cell membrane</location>
    </subcellularLocation>
    <subcellularLocation>
        <location evidence="2">Cytoplasm</location>
    </subcellularLocation>
</comment>
<feature type="region of interest" description="Disordered" evidence="10">
    <location>
        <begin position="834"/>
        <end position="883"/>
    </location>
</feature>
<reference evidence="12 13" key="1">
    <citation type="submission" date="2008-02" db="EMBL/GenBank/DDBJ databases">
        <title>A 6x draft sequence assembly of the Pongo pygmaeus abelii genome.</title>
        <authorList>
            <person name="Wilson R.K."/>
            <person name="Mardis E."/>
        </authorList>
    </citation>
    <scope>NUCLEOTIDE SEQUENCE [LARGE SCALE GENOMIC DNA]</scope>
</reference>
<feature type="compositionally biased region" description="Low complexity" evidence="10">
    <location>
        <begin position="789"/>
        <end position="802"/>
    </location>
</feature>
<dbReference type="GO" id="GO:0006915">
    <property type="term" value="P:apoptotic process"/>
    <property type="evidence" value="ECO:0007669"/>
    <property type="project" value="UniProtKB-KW"/>
</dbReference>
<dbReference type="PANTHER" id="PTHR13008">
    <property type="entry name" value="MAP-KINASE ACTIVATING DEATH DOMAIN PROTEIN MADD /DENN/AEX-3 C.ELEGANS"/>
    <property type="match status" value="1"/>
</dbReference>
<accession>A0A8I5YNR5</accession>
<organism evidence="12 13">
    <name type="scientific">Pongo abelii</name>
    <name type="common">Sumatran orangutan</name>
    <name type="synonym">Pongo pygmaeus abelii</name>
    <dbReference type="NCBI Taxonomy" id="9601"/>
    <lineage>
        <taxon>Eukaryota</taxon>
        <taxon>Metazoa</taxon>
        <taxon>Chordata</taxon>
        <taxon>Craniata</taxon>
        <taxon>Vertebrata</taxon>
        <taxon>Euteleostomi</taxon>
        <taxon>Mammalia</taxon>
        <taxon>Eutheria</taxon>
        <taxon>Euarchontoglires</taxon>
        <taxon>Primates</taxon>
        <taxon>Haplorrhini</taxon>
        <taxon>Catarrhini</taxon>
        <taxon>Hominidae</taxon>
        <taxon>Pongo</taxon>
    </lineage>
</organism>
<evidence type="ECO:0000313" key="12">
    <source>
        <dbReference type="Ensembl" id="ENSPPYP00000029431.1"/>
    </source>
</evidence>
<dbReference type="PROSITE" id="PS50211">
    <property type="entry name" value="DENN"/>
    <property type="match status" value="1"/>
</dbReference>
<evidence type="ECO:0000256" key="2">
    <source>
        <dbReference type="ARBA" id="ARBA00004496"/>
    </source>
</evidence>
<dbReference type="SMART" id="SM00800">
    <property type="entry name" value="uDENN"/>
    <property type="match status" value="1"/>
</dbReference>
<dbReference type="GO" id="GO:0005829">
    <property type="term" value="C:cytosol"/>
    <property type="evidence" value="ECO:0007669"/>
    <property type="project" value="TreeGrafter"/>
</dbReference>
<dbReference type="Pfam" id="PF23629">
    <property type="entry name" value="Death_MADD"/>
    <property type="match status" value="1"/>
</dbReference>
<dbReference type="SMART" id="SM00801">
    <property type="entry name" value="dDENN"/>
    <property type="match status" value="1"/>
</dbReference>
<keyword evidence="7" id="KW-0344">Guanine-nucleotide releasing factor</keyword>
<dbReference type="InterPro" id="IPR057469">
    <property type="entry name" value="PH_MADD"/>
</dbReference>
<evidence type="ECO:0000256" key="9">
    <source>
        <dbReference type="ARBA" id="ARBA00023136"/>
    </source>
</evidence>
<feature type="compositionally biased region" description="Basic residues" evidence="10">
    <location>
        <begin position="158"/>
        <end position="167"/>
    </location>
</feature>
<dbReference type="InterPro" id="IPR043153">
    <property type="entry name" value="DENN_C"/>
</dbReference>
<feature type="compositionally biased region" description="Low complexity" evidence="10">
    <location>
        <begin position="585"/>
        <end position="597"/>
    </location>
</feature>
<dbReference type="GO" id="GO:0005886">
    <property type="term" value="C:plasma membrane"/>
    <property type="evidence" value="ECO:0007669"/>
    <property type="project" value="UniProtKB-SubCell"/>
</dbReference>
<feature type="compositionally biased region" description="Polar residues" evidence="10">
    <location>
        <begin position="142"/>
        <end position="157"/>
    </location>
</feature>
<keyword evidence="13" id="KW-1185">Reference proteome</keyword>
<dbReference type="GeneTree" id="ENSGT00940000156718"/>
<feature type="compositionally biased region" description="Polar residues" evidence="10">
    <location>
        <begin position="874"/>
        <end position="883"/>
    </location>
</feature>
<evidence type="ECO:0000313" key="13">
    <source>
        <dbReference type="Proteomes" id="UP000001595"/>
    </source>
</evidence>
<keyword evidence="8" id="KW-0053">Apoptosis</keyword>
<feature type="compositionally biased region" description="Low complexity" evidence="10">
    <location>
        <begin position="128"/>
        <end position="141"/>
    </location>
</feature>
<dbReference type="GO" id="GO:0005085">
    <property type="term" value="F:guanyl-nucleotide exchange factor activity"/>
    <property type="evidence" value="ECO:0007669"/>
    <property type="project" value="UniProtKB-KW"/>
</dbReference>
<evidence type="ECO:0000259" key="11">
    <source>
        <dbReference type="PROSITE" id="PS50211"/>
    </source>
</evidence>
<reference evidence="12" key="3">
    <citation type="submission" date="2025-09" db="UniProtKB">
        <authorList>
            <consortium name="Ensembl"/>
        </authorList>
    </citation>
    <scope>IDENTIFICATION</scope>
</reference>
<dbReference type="InterPro" id="IPR056574">
    <property type="entry name" value="Death_MADD"/>
</dbReference>
<feature type="compositionally biased region" description="Polar residues" evidence="10">
    <location>
        <begin position="1082"/>
        <end position="1097"/>
    </location>
</feature>
<feature type="compositionally biased region" description="Polar residues" evidence="10">
    <location>
        <begin position="1158"/>
        <end position="1167"/>
    </location>
</feature>
<dbReference type="GO" id="GO:0032483">
    <property type="term" value="P:regulation of Rab protein signal transduction"/>
    <property type="evidence" value="ECO:0007669"/>
    <property type="project" value="TreeGrafter"/>
</dbReference>
<keyword evidence="6" id="KW-0963">Cytoplasm</keyword>
<sequence length="1550" mass="172083">MVQKKKFCPRLLDYLVIVGARHPSSDSVAQTPELLRRYPLEDHAEFPLPPDVVFFCQPEGCLSVRQRRMSLRDDTSFVFTLTDKDTGVTRYGICVNFYRAFQKRIPKEKGEGGAGSRGKEGTRATCASEEGGTESSESGSSLQPPSADSTPDVNQSPRCKRRAKAGSRSRNSTLTSLCVLSHYPFFSTFRECLYTLKRLVDCCSERLLGKKLGIPRGVQRDTMWRIFTGSLLVEEKSSALLHDLREIEAWIYRLLRSPVPVSGQKRVDIEVLPQELQPALTFALPDPSRFTLVDFPLHLPLELLGVDACLQVLTCILLEHKVVLQSRDYNALSMSVMAFVAMIYPLEYMFPVIPLLPTCMASAEQVIAPTNAEVLPILPEPESLELKKHLKQALASMSLNTQPILNLEKFHEGQEIPLLLGRPSNDLQSTPSTEFNPLIYGNDVDSVDVATRVAMVRFFNSANVLQGFQMHTRTLRLFPRPVVAFQAGSFLASRPRQTPFAEKLARTQAVEYFGEWILNPTNYAFQRIHNNMFDPALIGDKPKWYAHQLQPIHYRVYDSSSQLAEALSVPPERDSDSEPTDDSGSDSMDYGDSSSSYSSLGDFVSEMMKCDINGDTPNVDPLTHAALGDASEVEIDELQNQKEAEEPGSASENAQENPPLRSSSSTTASSSPSTIVHGANSEPADSTEMDDKAAVGISKPLPSVPPSIGKSNVDRRQAEIGEGSVRRRIYDNPYFDPQYGFPPEEDEDEQGESYTPRFSQHVSGNRAQKLLRPNSLRLASDSDAESDSRASSPNSTVSNTSTEGFGGIMSFASSLYRNHSTSFSLSNLTLPTKGAREKATPFPSLKGNRRALVDQKSSVIKHSPTVKREPPSPQGRSSNSSENQQFLKEVVHSVLDGQGVGWLNMKKVRRLLESEQLRVFVLSKLNRTVQSEDDSRQDIIPDVEISRKVYKGMLDLLKCTVLSLEQSYAHAGLGGMASIFGLLEIAQTHYYSKEPDKRKRSPTESINTPVGKDPGLAGRGDPKAMAQLRVPQLGPRAPSATGKGPKELDTRSLKEENFVASIGPEVIKPVFDLGETEEKKSQISADSGVSLTSSSQRTDQDSVIGVSPAVMIRSSSQDSEVSTVVSNSSGETLGADSDLSSNAGDGPGGEGSVHLASSRGTLSDSEIETNSATSTIFGKAHSLKPSVKEKLAGSPIRTSEDVSQRVYLYEGLLGKERSTLWDQMQFWEDAFLDAVMLEREGMGMDQGPQEMIDRYLSLGEHDRKRLEDDEDRLLATLLHNLISYMLLMKVNKNDIRKKVRRLMGKSHIGLVYSQQINEVLDQLVNLNGRDLSIWSSGSRHMKKQTFVVHAGTDTNGDIFFMEVCDDCVVLRSNIGTVYERWWYEKLINMTYCPKTKVLCLWRRNGSETQLNKFYTKKCRELYYCVKDSMERAAARQQSIKPGPELGGEFPVQDMKTGEGGLLQVTLEGINLKFMHNQVFIELNHIKKCNTVRGVFVLEEFVPEIKEVVSHKYKTPMAHEICYSVLCLFSYVAAVRSSEEDLRTPPRPVSS</sequence>
<keyword evidence="9" id="KW-0472">Membrane</keyword>
<evidence type="ECO:0000256" key="6">
    <source>
        <dbReference type="ARBA" id="ARBA00022490"/>
    </source>
</evidence>
<feature type="region of interest" description="Disordered" evidence="10">
    <location>
        <begin position="1078"/>
        <end position="1167"/>
    </location>
</feature>
<protein>
    <recommendedName>
        <fullName evidence="4">MAP kinase-activating death domain protein</fullName>
    </recommendedName>
</protein>
<evidence type="ECO:0000256" key="4">
    <source>
        <dbReference type="ARBA" id="ARBA00017868"/>
    </source>
</evidence>
<dbReference type="InterPro" id="IPR001194">
    <property type="entry name" value="cDENN_dom"/>
</dbReference>
<dbReference type="Pfam" id="PF02141">
    <property type="entry name" value="DENN"/>
    <property type="match status" value="1"/>
</dbReference>